<evidence type="ECO:0000313" key="1">
    <source>
        <dbReference type="EMBL" id="KAK1458621.1"/>
    </source>
</evidence>
<reference evidence="1" key="1">
    <citation type="submission" date="2016-11" db="EMBL/GenBank/DDBJ databases">
        <title>The genome sequence of Colletotrichum cuscutae.</title>
        <authorList>
            <person name="Baroncelli R."/>
        </authorList>
    </citation>
    <scope>NUCLEOTIDE SEQUENCE</scope>
    <source>
        <strain evidence="1">IMI 304802</strain>
    </source>
</reference>
<dbReference type="EMBL" id="MPDP01000277">
    <property type="protein sequence ID" value="KAK1458621.1"/>
    <property type="molecule type" value="Genomic_DNA"/>
</dbReference>
<gene>
    <name evidence="1" type="ORF">CCUS01_09285</name>
</gene>
<accession>A0AAI9UHR1</accession>
<proteinExistence type="predicted"/>
<comment type="caution">
    <text evidence="1">The sequence shown here is derived from an EMBL/GenBank/DDBJ whole genome shotgun (WGS) entry which is preliminary data.</text>
</comment>
<sequence>MEGRELRSRELGVCVGRDNVSVSFLRSR</sequence>
<evidence type="ECO:0000313" key="2">
    <source>
        <dbReference type="Proteomes" id="UP001239213"/>
    </source>
</evidence>
<dbReference type="AlphaFoldDB" id="A0AAI9UHR1"/>
<keyword evidence="2" id="KW-1185">Reference proteome</keyword>
<protein>
    <submittedName>
        <fullName evidence="1">Uncharacterized protein</fullName>
    </submittedName>
</protein>
<name>A0AAI9UHR1_9PEZI</name>
<organism evidence="1 2">
    <name type="scientific">Colletotrichum cuscutae</name>
    <dbReference type="NCBI Taxonomy" id="1209917"/>
    <lineage>
        <taxon>Eukaryota</taxon>
        <taxon>Fungi</taxon>
        <taxon>Dikarya</taxon>
        <taxon>Ascomycota</taxon>
        <taxon>Pezizomycotina</taxon>
        <taxon>Sordariomycetes</taxon>
        <taxon>Hypocreomycetidae</taxon>
        <taxon>Glomerellales</taxon>
        <taxon>Glomerellaceae</taxon>
        <taxon>Colletotrichum</taxon>
        <taxon>Colletotrichum acutatum species complex</taxon>
    </lineage>
</organism>
<dbReference type="Proteomes" id="UP001239213">
    <property type="component" value="Unassembled WGS sequence"/>
</dbReference>